<sequence>MGRGLQRQKRLGIRRPRPYGGNNRADANTLYDLIENEIAPLYYSRTIDNVPHKWARMMKESIKSIAPQYCSLRMLKQYITNYYPSVCMYAAEPGRPMAGIQEVCPTGPGSGGFMEE</sequence>
<dbReference type="AlphaFoldDB" id="A0A0X8XYJ4"/>
<dbReference type="RefSeq" id="WP_238320405.1">
    <property type="nucleotide sequence ID" value="NZ_LT158599.1"/>
</dbReference>
<dbReference type="InterPro" id="IPR052182">
    <property type="entry name" value="Glycogen/Maltodextrin_Phosph"/>
</dbReference>
<dbReference type="PANTHER" id="PTHR42655">
    <property type="entry name" value="GLYCOGEN PHOSPHORYLASE"/>
    <property type="match status" value="1"/>
</dbReference>
<feature type="compositionally biased region" description="Basic residues" evidence="1">
    <location>
        <begin position="1"/>
        <end position="17"/>
    </location>
</feature>
<dbReference type="PANTHER" id="PTHR42655:SF1">
    <property type="entry name" value="GLYCOGEN PHOSPHORYLASE"/>
    <property type="match status" value="1"/>
</dbReference>
<evidence type="ECO:0000313" key="2">
    <source>
        <dbReference type="EMBL" id="CVK34692.1"/>
    </source>
</evidence>
<dbReference type="EMBL" id="LT158599">
    <property type="protein sequence ID" value="CVK34692.1"/>
    <property type="molecule type" value="Genomic_DNA"/>
</dbReference>
<evidence type="ECO:0000313" key="3">
    <source>
        <dbReference type="Proteomes" id="UP000069850"/>
    </source>
</evidence>
<dbReference type="GeneID" id="70638223"/>
<name>A0A0X8XYJ4_9EURY</name>
<accession>A0A0X8XYJ4</accession>
<evidence type="ECO:0000256" key="1">
    <source>
        <dbReference type="SAM" id="MobiDB-lite"/>
    </source>
</evidence>
<dbReference type="Proteomes" id="UP000069850">
    <property type="component" value="Chromosome 1"/>
</dbReference>
<dbReference type="SUPFAM" id="SSF53756">
    <property type="entry name" value="UDP-Glycosyltransferase/glycogen phosphorylase"/>
    <property type="match status" value="1"/>
</dbReference>
<dbReference type="KEGG" id="mema:MMAB1_3479"/>
<gene>
    <name evidence="2" type="ORF">MMAB1_3479</name>
</gene>
<feature type="region of interest" description="Disordered" evidence="1">
    <location>
        <begin position="1"/>
        <end position="23"/>
    </location>
</feature>
<organism evidence="2 3">
    <name type="scientific">Methanoculleus bourgensis</name>
    <dbReference type="NCBI Taxonomy" id="83986"/>
    <lineage>
        <taxon>Archaea</taxon>
        <taxon>Methanobacteriati</taxon>
        <taxon>Methanobacteriota</taxon>
        <taxon>Stenosarchaea group</taxon>
        <taxon>Methanomicrobia</taxon>
        <taxon>Methanomicrobiales</taxon>
        <taxon>Methanomicrobiaceae</taxon>
        <taxon>Methanoculleus</taxon>
    </lineage>
</organism>
<protein>
    <submittedName>
        <fullName evidence="2">Uncharacterized protein</fullName>
    </submittedName>
</protein>
<proteinExistence type="predicted"/>
<reference evidence="2 3" key="1">
    <citation type="submission" date="2016-01" db="EMBL/GenBank/DDBJ databases">
        <authorList>
            <person name="Manzoor S."/>
        </authorList>
    </citation>
    <scope>NUCLEOTIDE SEQUENCE [LARGE SCALE GENOMIC DNA]</scope>
    <source>
        <strain evidence="2">Methanoculleus sp MAB1</strain>
    </source>
</reference>